<gene>
    <name evidence="1" type="ORF">BTBSAS_50051</name>
</gene>
<evidence type="ECO:0008006" key="3">
    <source>
        <dbReference type="Google" id="ProtNLM"/>
    </source>
</evidence>
<dbReference type="SUPFAM" id="SSF53474">
    <property type="entry name" value="alpha/beta-Hydrolases"/>
    <property type="match status" value="1"/>
</dbReference>
<dbReference type="InterPro" id="IPR029058">
    <property type="entry name" value="AB_hydrolase_fold"/>
</dbReference>
<dbReference type="NCBIfam" id="NF033892">
    <property type="entry name" value="XcbB_CpsF_sero"/>
    <property type="match status" value="1"/>
</dbReference>
<dbReference type="Proteomes" id="UP000270190">
    <property type="component" value="Unassembled WGS sequence"/>
</dbReference>
<dbReference type="RefSeq" id="WP_069127661.1">
    <property type="nucleotide sequence ID" value="NZ_CBCPKC010000004.1"/>
</dbReference>
<dbReference type="AlphaFoldDB" id="A0A2X0QML9"/>
<reference evidence="2" key="1">
    <citation type="submission" date="2018-04" db="EMBL/GenBank/DDBJ databases">
        <authorList>
            <person name="Illikoud N."/>
        </authorList>
    </citation>
    <scope>NUCLEOTIDE SEQUENCE [LARGE SCALE GENOMIC DNA]</scope>
</reference>
<proteinExistence type="predicted"/>
<sequence>MSYQETDVIDFTFDKSTLKVGVKTYSSKNLLELANENVHFYNCYKELLQNDYMLYFHTKEVSYFSKRTNFDHIFKRNDLYKAGDLYYTLTPPSGLKINDLSPKKLLVIFSSMSMVKDWTNSVVTNRVFFQNFPDVTRSLVKNVWIMRIMDFNLSIGSYYVNTINYPTMEDDVQQSIVDVIDKLSIEKEDVVLYGGSKGGTGALLHSARGNYQSVIIDPIISAEEYNKMSDMHFIKGLRTEDLTTKINQYLQLHKDNKQKHIICCPAVKFNYNKVQELMGIGSDINVIELEDESIRNHADISKNCIPEQLVIMNSLFMKNTNEGMMNNEKEVNN</sequence>
<accession>A0A2X0QML9</accession>
<evidence type="ECO:0000313" key="2">
    <source>
        <dbReference type="Proteomes" id="UP000270190"/>
    </source>
</evidence>
<dbReference type="EMBL" id="OUNC01000045">
    <property type="protein sequence ID" value="SPP29403.1"/>
    <property type="molecule type" value="Genomic_DNA"/>
</dbReference>
<name>A0A2X0QML9_BROTH</name>
<evidence type="ECO:0000313" key="1">
    <source>
        <dbReference type="EMBL" id="SPP29403.1"/>
    </source>
</evidence>
<organism evidence="1 2">
    <name type="scientific">Brochothrix thermosphacta</name>
    <name type="common">Microbacterium thermosphactum</name>
    <dbReference type="NCBI Taxonomy" id="2756"/>
    <lineage>
        <taxon>Bacteria</taxon>
        <taxon>Bacillati</taxon>
        <taxon>Bacillota</taxon>
        <taxon>Bacilli</taxon>
        <taxon>Bacillales</taxon>
        <taxon>Listeriaceae</taxon>
        <taxon>Brochothrix</taxon>
    </lineage>
</organism>
<protein>
    <recommendedName>
        <fullName evidence="3">XcbB/CpsF family capsular polysaccharide biosynthesis protein</fullName>
    </recommendedName>
</protein>